<evidence type="ECO:0000313" key="3">
    <source>
        <dbReference type="Proteomes" id="UP000812966"/>
    </source>
</evidence>
<dbReference type="SUPFAM" id="SSF82657">
    <property type="entry name" value="BolA-like"/>
    <property type="match status" value="1"/>
</dbReference>
<dbReference type="Pfam" id="PF01722">
    <property type="entry name" value="BolA"/>
    <property type="match status" value="1"/>
</dbReference>
<proteinExistence type="inferred from homology"/>
<name>A0A8K0JF52_9TREE</name>
<dbReference type="GO" id="GO:0005634">
    <property type="term" value="C:nucleus"/>
    <property type="evidence" value="ECO:0007669"/>
    <property type="project" value="TreeGrafter"/>
</dbReference>
<dbReference type="AlphaFoldDB" id="A0A8K0JF52"/>
<evidence type="ECO:0000313" key="2">
    <source>
        <dbReference type="EMBL" id="KAG7528226.1"/>
    </source>
</evidence>
<dbReference type="GO" id="GO:0051604">
    <property type="term" value="P:protein maturation"/>
    <property type="evidence" value="ECO:0007669"/>
    <property type="project" value="InterPro"/>
</dbReference>
<dbReference type="GO" id="GO:0051537">
    <property type="term" value="F:2 iron, 2 sulfur cluster binding"/>
    <property type="evidence" value="ECO:0007669"/>
    <property type="project" value="InterPro"/>
</dbReference>
<dbReference type="GO" id="GO:0006879">
    <property type="term" value="P:intracellular iron ion homeostasis"/>
    <property type="evidence" value="ECO:0007669"/>
    <property type="project" value="InterPro"/>
</dbReference>
<sequence>MAGAAMEHQIGEILRSNLEIQDLEIVDISANCGTSFSIVVVSPAFQGKGKLARHKLVNSLLADQIATLHAFSQKPLTPAEWEKEKEKRAAATKV</sequence>
<dbReference type="InterPro" id="IPR045115">
    <property type="entry name" value="BOL2"/>
</dbReference>
<dbReference type="PANTHER" id="PTHR12735:SF27">
    <property type="entry name" value="BOLA-LIKE PROTEIN 2"/>
    <property type="match status" value="1"/>
</dbReference>
<dbReference type="InterPro" id="IPR036065">
    <property type="entry name" value="BolA-like_sf"/>
</dbReference>
<dbReference type="Gene3D" id="3.30.300.90">
    <property type="entry name" value="BolA-like"/>
    <property type="match status" value="1"/>
</dbReference>
<dbReference type="PIRSF" id="PIRSF003113">
    <property type="entry name" value="BolA"/>
    <property type="match status" value="1"/>
</dbReference>
<dbReference type="Proteomes" id="UP000812966">
    <property type="component" value="Unassembled WGS sequence"/>
</dbReference>
<comment type="similarity">
    <text evidence="1">Belongs to the BolA/IbaG family.</text>
</comment>
<organism evidence="2 3">
    <name type="scientific">Filobasidium floriforme</name>
    <dbReference type="NCBI Taxonomy" id="5210"/>
    <lineage>
        <taxon>Eukaryota</taxon>
        <taxon>Fungi</taxon>
        <taxon>Dikarya</taxon>
        <taxon>Basidiomycota</taxon>
        <taxon>Agaricomycotina</taxon>
        <taxon>Tremellomycetes</taxon>
        <taxon>Filobasidiales</taxon>
        <taxon>Filobasidiaceae</taxon>
        <taxon>Filobasidium</taxon>
    </lineage>
</organism>
<reference evidence="2" key="1">
    <citation type="submission" date="2020-04" db="EMBL/GenBank/DDBJ databases">
        <title>Analysis of mating type loci in Filobasidium floriforme.</title>
        <authorList>
            <person name="Nowrousian M."/>
        </authorList>
    </citation>
    <scope>NUCLEOTIDE SEQUENCE</scope>
    <source>
        <strain evidence="2">CBS 6242</strain>
    </source>
</reference>
<dbReference type="InterPro" id="IPR002634">
    <property type="entry name" value="BolA"/>
</dbReference>
<protein>
    <recommendedName>
        <fullName evidence="4">BolA-like protein</fullName>
    </recommendedName>
</protein>
<gene>
    <name evidence="2" type="ORF">FFLO_06315</name>
</gene>
<dbReference type="PANTHER" id="PTHR12735">
    <property type="entry name" value="BOLA-LIKE PROTEIN-RELATED"/>
    <property type="match status" value="1"/>
</dbReference>
<evidence type="ECO:0000256" key="1">
    <source>
        <dbReference type="RuleBase" id="RU003860"/>
    </source>
</evidence>
<keyword evidence="3" id="KW-1185">Reference proteome</keyword>
<comment type="caution">
    <text evidence="2">The sequence shown here is derived from an EMBL/GenBank/DDBJ whole genome shotgun (WGS) entry which is preliminary data.</text>
</comment>
<accession>A0A8K0JF52</accession>
<evidence type="ECO:0008006" key="4">
    <source>
        <dbReference type="Google" id="ProtNLM"/>
    </source>
</evidence>
<dbReference type="EMBL" id="JABELV010000197">
    <property type="protein sequence ID" value="KAG7528226.1"/>
    <property type="molecule type" value="Genomic_DNA"/>
</dbReference>
<dbReference type="GO" id="GO:0005829">
    <property type="term" value="C:cytosol"/>
    <property type="evidence" value="ECO:0007669"/>
    <property type="project" value="TreeGrafter"/>
</dbReference>